<name>A0A803JHQ6_XENTR</name>
<proteinExistence type="predicted"/>
<evidence type="ECO:0000313" key="2">
    <source>
        <dbReference type="Ensembl" id="ENSXETP00000107442"/>
    </source>
</evidence>
<dbReference type="InParanoid" id="A0A803JHQ6"/>
<sequence>MTQTSIFNLSDRNLTNNETKVLNKGLKFAPSSGPNRFELYIDLHKFVRQLTLKRYRVLQKPGDPTQEVSIVNPINGFKCYTKTNFYPREAQGEHIRMYQKLVQQDFDDLFKETHTFKNNLSYGERQALQSLMKDQNIVIKQADKGGGIVIQNKQDYFVEADRILGDLDTYERLLTDPTTKFISELDLLLSDAKKLGTISDKVYNFLFSHHPRIALYYHLPKVHKNPLVPPGRPIISGIDSLTSNLSDFVDHFLQDLVVRQKSYIRDTRDLLNKISNIEWRDTYCWITCDVTSLYTNIPHKRGIDSIQQKLRMESDLPPAFQTFLLDSISFILTHNYFVFDDRFYLQKQGTAMGSKFAPAYANLYMAVWEDDFIWGSPIFRDHIILYTRFIDDLLFIWNGPLDLIDTFITHINSNVFNLSFTVEINPTFTNFLDLTLFRDGTKIQTMLYRKPTDRNGLLHASSSHHVQVIKNIPKGQFLRAKRNCSRLVDFTRECTTLENRFIEKGYKRSWLKEARVSATNTDRNQLMHNNKKSSSHTPYEYNFYTKYNSAAYSIRNIIQRHWNIILADPILRGSCGPRPQVHFK</sequence>
<protein>
    <recommendedName>
        <fullName evidence="1">Reverse transcriptase domain-containing protein</fullName>
    </recommendedName>
</protein>
<accession>A0A803JHQ6</accession>
<dbReference type="PROSITE" id="PS50878">
    <property type="entry name" value="RT_POL"/>
    <property type="match status" value="1"/>
</dbReference>
<reference evidence="2" key="2">
    <citation type="submission" date="2021-03" db="UniProtKB">
        <authorList>
            <consortium name="Ensembl"/>
        </authorList>
    </citation>
    <scope>IDENTIFICATION</scope>
</reference>
<reference evidence="2" key="1">
    <citation type="journal article" date="2010" name="Science">
        <title>The genome of the Western clawed frog Xenopus tropicalis.</title>
        <authorList>
            <person name="Hellsten U."/>
            <person name="Harland R.M."/>
            <person name="Gilchrist M.J."/>
            <person name="Hendrix D."/>
            <person name="Jurka J."/>
            <person name="Kapitonov V."/>
            <person name="Ovcharenko I."/>
            <person name="Putnam N.H."/>
            <person name="Shu S."/>
            <person name="Taher L."/>
            <person name="Blitz I.L."/>
            <person name="Blumberg B."/>
            <person name="Dichmann D.S."/>
            <person name="Dubchak I."/>
            <person name="Amaya E."/>
            <person name="Detter J.C."/>
            <person name="Fletcher R."/>
            <person name="Gerhard D.S."/>
            <person name="Goodstein D."/>
            <person name="Graves T."/>
            <person name="Grigoriev I.V."/>
            <person name="Grimwood J."/>
            <person name="Kawashima T."/>
            <person name="Lindquist E."/>
            <person name="Lucas S.M."/>
            <person name="Mead P.E."/>
            <person name="Mitros T."/>
            <person name="Ogino H."/>
            <person name="Ohta Y."/>
            <person name="Poliakov A.V."/>
            <person name="Pollet N."/>
            <person name="Robert J."/>
            <person name="Salamov A."/>
            <person name="Sater A.K."/>
            <person name="Schmutz J."/>
            <person name="Terry A."/>
            <person name="Vize P.D."/>
            <person name="Warren W.C."/>
            <person name="Wells D."/>
            <person name="Wills A."/>
            <person name="Wilson R.K."/>
            <person name="Zimmerman L.B."/>
            <person name="Zorn A.M."/>
            <person name="Grainger R."/>
            <person name="Grammer T."/>
            <person name="Khokha M.K."/>
            <person name="Richardson P.M."/>
            <person name="Rokhsar D.S."/>
        </authorList>
    </citation>
    <scope>NUCLEOTIDE SEQUENCE [LARGE SCALE GENOMIC DNA]</scope>
    <source>
        <strain evidence="2">Nigerian</strain>
    </source>
</reference>
<dbReference type="InterPro" id="IPR058912">
    <property type="entry name" value="HTH_animal"/>
</dbReference>
<organism evidence="2">
    <name type="scientific">Xenopus tropicalis</name>
    <name type="common">Western clawed frog</name>
    <name type="synonym">Silurana tropicalis</name>
    <dbReference type="NCBI Taxonomy" id="8364"/>
    <lineage>
        <taxon>Eukaryota</taxon>
        <taxon>Metazoa</taxon>
        <taxon>Chordata</taxon>
        <taxon>Craniata</taxon>
        <taxon>Vertebrata</taxon>
        <taxon>Euteleostomi</taxon>
        <taxon>Amphibia</taxon>
        <taxon>Batrachia</taxon>
        <taxon>Anura</taxon>
        <taxon>Pipoidea</taxon>
        <taxon>Pipidae</taxon>
        <taxon>Xenopodinae</taxon>
        <taxon>Xenopus</taxon>
        <taxon>Silurana</taxon>
    </lineage>
</organism>
<dbReference type="Pfam" id="PF26215">
    <property type="entry name" value="HTH_animal"/>
    <property type="match status" value="1"/>
</dbReference>
<dbReference type="Ensembl" id="ENSXETT00000121558">
    <property type="protein sequence ID" value="ENSXETP00000107442"/>
    <property type="gene ID" value="ENSXETG00000044424"/>
</dbReference>
<dbReference type="GeneTree" id="ENSGT00940000154669"/>
<dbReference type="PANTHER" id="PTHR21301">
    <property type="entry name" value="REVERSE TRANSCRIPTASE"/>
    <property type="match status" value="1"/>
</dbReference>
<dbReference type="InterPro" id="IPR000477">
    <property type="entry name" value="RT_dom"/>
</dbReference>
<dbReference type="AlphaFoldDB" id="A0A803JHQ6"/>
<feature type="domain" description="Reverse transcriptase" evidence="1">
    <location>
        <begin position="132"/>
        <end position="443"/>
    </location>
</feature>
<evidence type="ECO:0000259" key="1">
    <source>
        <dbReference type="PROSITE" id="PS50878"/>
    </source>
</evidence>
<dbReference type="PANTHER" id="PTHR21301:SF13">
    <property type="match status" value="1"/>
</dbReference>